<evidence type="ECO:0000256" key="1">
    <source>
        <dbReference type="SAM" id="Phobius"/>
    </source>
</evidence>
<name>A0ABT1MGS7_9BACT</name>
<proteinExistence type="predicted"/>
<evidence type="ECO:0000313" key="3">
    <source>
        <dbReference type="Proteomes" id="UP001205603"/>
    </source>
</evidence>
<dbReference type="Proteomes" id="UP001205603">
    <property type="component" value="Unassembled WGS sequence"/>
</dbReference>
<keyword evidence="1" id="KW-0472">Membrane</keyword>
<comment type="caution">
    <text evidence="2">The sequence shown here is derived from an EMBL/GenBank/DDBJ whole genome shotgun (WGS) entry which is preliminary data.</text>
</comment>
<dbReference type="InterPro" id="IPR029087">
    <property type="entry name" value="Imm17"/>
</dbReference>
<keyword evidence="3" id="KW-1185">Reference proteome</keyword>
<protein>
    <submittedName>
        <fullName evidence="2">Immunity 17 family protein</fullName>
    </submittedName>
</protein>
<feature type="transmembrane region" description="Helical" evidence="1">
    <location>
        <begin position="47"/>
        <end position="66"/>
    </location>
</feature>
<keyword evidence="1" id="KW-0812">Transmembrane</keyword>
<dbReference type="Pfam" id="PF15562">
    <property type="entry name" value="Imm17"/>
    <property type="match status" value="1"/>
</dbReference>
<dbReference type="RefSeq" id="WP_255026449.1">
    <property type="nucleotide sequence ID" value="NZ_JANDHW010000004.1"/>
</dbReference>
<evidence type="ECO:0000313" key="2">
    <source>
        <dbReference type="EMBL" id="MCP9611581.1"/>
    </source>
</evidence>
<gene>
    <name evidence="2" type="ORF">NMU02_05700</name>
</gene>
<reference evidence="2 3" key="1">
    <citation type="submission" date="2022-07" db="EMBL/GenBank/DDBJ databases">
        <title>Fecal culturing of patients with breast cancer.</title>
        <authorList>
            <person name="Teng N.M.Y."/>
            <person name="Kiu R."/>
            <person name="Evans R."/>
            <person name="Baker D.J."/>
            <person name="Zenner C."/>
            <person name="Robinson S.D."/>
            <person name="Hall L.J."/>
        </authorList>
    </citation>
    <scope>NUCLEOTIDE SEQUENCE [LARGE SCALE GENOMIC DNA]</scope>
    <source>
        <strain evidence="2 3">LH1063</strain>
    </source>
</reference>
<keyword evidence="1" id="KW-1133">Transmembrane helix</keyword>
<accession>A0ABT1MGS7</accession>
<dbReference type="EMBL" id="JANDHW010000004">
    <property type="protein sequence ID" value="MCP9611581.1"/>
    <property type="molecule type" value="Genomic_DNA"/>
</dbReference>
<sequence>MVTLLLIILFVFLGALSLGAAIANWKWFFDTQNGRMLVAWFGRRGARVFYAVMAFVIWAMAVCLWLESGYTN</sequence>
<organism evidence="2 3">
    <name type="scientific">Coprobacter tertius</name>
    <dbReference type="NCBI Taxonomy" id="2944915"/>
    <lineage>
        <taxon>Bacteria</taxon>
        <taxon>Pseudomonadati</taxon>
        <taxon>Bacteroidota</taxon>
        <taxon>Bacteroidia</taxon>
        <taxon>Bacteroidales</taxon>
        <taxon>Barnesiellaceae</taxon>
        <taxon>Coprobacter</taxon>
    </lineage>
</organism>